<dbReference type="GO" id="GO:0005886">
    <property type="term" value="C:plasma membrane"/>
    <property type="evidence" value="ECO:0007669"/>
    <property type="project" value="UniProtKB-SubCell"/>
</dbReference>
<comment type="caution">
    <text evidence="7">Lacks conserved residue(s) required for the propagation of feature annotation.</text>
</comment>
<dbReference type="Gene3D" id="2.30.30.60">
    <property type="match status" value="1"/>
</dbReference>
<keyword evidence="4 7" id="KW-0812">Transmembrane</keyword>
<dbReference type="InterPro" id="IPR023408">
    <property type="entry name" value="MscS_beta-dom_sf"/>
</dbReference>
<dbReference type="InterPro" id="IPR049278">
    <property type="entry name" value="MS_channel_C"/>
</dbReference>
<dbReference type="SUPFAM" id="SSF82861">
    <property type="entry name" value="Mechanosensitive channel protein MscS (YggB), transmembrane region"/>
    <property type="match status" value="1"/>
</dbReference>
<dbReference type="Pfam" id="PF05552">
    <property type="entry name" value="MS_channel_1st_1"/>
    <property type="match status" value="1"/>
</dbReference>
<protein>
    <recommendedName>
        <fullName evidence="7">Small-conductance mechanosensitive channel</fullName>
    </recommendedName>
</protein>
<comment type="similarity">
    <text evidence="2 7">Belongs to the MscS (TC 1.A.23) family.</text>
</comment>
<dbReference type="InterPro" id="IPR049142">
    <property type="entry name" value="MS_channel_1st"/>
</dbReference>
<keyword evidence="7" id="KW-0813">Transport</keyword>
<evidence type="ECO:0000259" key="10">
    <source>
        <dbReference type="Pfam" id="PF21082"/>
    </source>
</evidence>
<evidence type="ECO:0000256" key="4">
    <source>
        <dbReference type="ARBA" id="ARBA00022692"/>
    </source>
</evidence>
<dbReference type="InterPro" id="IPR006685">
    <property type="entry name" value="MscS_channel_2nd"/>
</dbReference>
<comment type="caution">
    <text evidence="12">The sequence shown here is derived from an EMBL/GenBank/DDBJ whole genome shotgun (WGS) entry which is preliminary data.</text>
</comment>
<dbReference type="Pfam" id="PF00924">
    <property type="entry name" value="MS_channel_2nd"/>
    <property type="match status" value="1"/>
</dbReference>
<dbReference type="InterPro" id="IPR010920">
    <property type="entry name" value="LSM_dom_sf"/>
</dbReference>
<keyword evidence="7" id="KW-0997">Cell inner membrane</keyword>
<dbReference type="NCBIfam" id="NF007662">
    <property type="entry name" value="PRK10334.1"/>
    <property type="match status" value="1"/>
</dbReference>
<gene>
    <name evidence="12" type="ORF">EZJ58_2727</name>
</gene>
<dbReference type="EMBL" id="SJOI01000001">
    <property type="protein sequence ID" value="TCL04598.1"/>
    <property type="molecule type" value="Genomic_DNA"/>
</dbReference>
<dbReference type="RefSeq" id="WP_132923375.1">
    <property type="nucleotide sequence ID" value="NZ_SJOI01000001.1"/>
</dbReference>
<feature type="domain" description="Mechanosensitive ion channel MscS" evidence="9">
    <location>
        <begin position="114"/>
        <end position="180"/>
    </location>
</feature>
<dbReference type="SUPFAM" id="SSF50182">
    <property type="entry name" value="Sm-like ribonucleoproteins"/>
    <property type="match status" value="1"/>
</dbReference>
<dbReference type="Gene3D" id="3.30.70.100">
    <property type="match status" value="1"/>
</dbReference>
<dbReference type="Pfam" id="PF21088">
    <property type="entry name" value="MS_channel_1st"/>
    <property type="match status" value="1"/>
</dbReference>
<feature type="region of interest" description="Disordered" evidence="8">
    <location>
        <begin position="281"/>
        <end position="305"/>
    </location>
</feature>
<evidence type="ECO:0000256" key="7">
    <source>
        <dbReference type="RuleBase" id="RU369025"/>
    </source>
</evidence>
<keyword evidence="5 7" id="KW-1133">Transmembrane helix</keyword>
<dbReference type="GO" id="GO:0008381">
    <property type="term" value="F:mechanosensitive monoatomic ion channel activity"/>
    <property type="evidence" value="ECO:0007669"/>
    <property type="project" value="InterPro"/>
</dbReference>
<feature type="transmembrane region" description="Helical" evidence="7">
    <location>
        <begin position="24"/>
        <end position="48"/>
    </location>
</feature>
<keyword evidence="3" id="KW-1003">Cell membrane</keyword>
<dbReference type="InterPro" id="IPR011066">
    <property type="entry name" value="MscS_channel_C_sf"/>
</dbReference>
<reference evidence="12 13" key="1">
    <citation type="submission" date="2019-02" db="EMBL/GenBank/DDBJ databases">
        <title>Investigation of anaerobic lignin degradation for improved lignocellulosic biofuels.</title>
        <authorList>
            <person name="Deangelis K."/>
        </authorList>
    </citation>
    <scope>NUCLEOTIDE SEQUENCE [LARGE SCALE GENOMIC DNA]</scope>
    <source>
        <strain evidence="12 13">159R</strain>
    </source>
</reference>
<evidence type="ECO:0000259" key="11">
    <source>
        <dbReference type="Pfam" id="PF21088"/>
    </source>
</evidence>
<name>A0A4V2Q2Y0_9GAMM</name>
<dbReference type="AlphaFoldDB" id="A0A4V2Q2Y0"/>
<keyword evidence="7" id="KW-0407">Ion channel</keyword>
<dbReference type="InterPro" id="IPR008910">
    <property type="entry name" value="MSC_TM_helix"/>
</dbReference>
<dbReference type="InterPro" id="IPR045275">
    <property type="entry name" value="MscS_archaea/bacteria_type"/>
</dbReference>
<dbReference type="PANTHER" id="PTHR30221:SF1">
    <property type="entry name" value="SMALL-CONDUCTANCE MECHANOSENSITIVE CHANNEL"/>
    <property type="match status" value="1"/>
</dbReference>
<evidence type="ECO:0000313" key="12">
    <source>
        <dbReference type="EMBL" id="TCL04598.1"/>
    </source>
</evidence>
<dbReference type="Proteomes" id="UP000294555">
    <property type="component" value="Unassembled WGS sequence"/>
</dbReference>
<comment type="function">
    <text evidence="7">Mechanosensitive channel that participates in the regulation of osmotic pressure changes within the cell, opening in response to stretch forces in the membrane lipid bilayer, without the need for other proteins. Contributes to normal resistance to hypoosmotic shock. Forms an ion channel of 1.0 nanosiemens conductance with a slight preference for anions.</text>
</comment>
<dbReference type="OrthoDB" id="9809206at2"/>
<evidence type="ECO:0000256" key="6">
    <source>
        <dbReference type="ARBA" id="ARBA00023136"/>
    </source>
</evidence>
<evidence type="ECO:0000256" key="2">
    <source>
        <dbReference type="ARBA" id="ARBA00008017"/>
    </source>
</evidence>
<feature type="transmembrane region" description="Helical" evidence="7">
    <location>
        <begin position="68"/>
        <end position="91"/>
    </location>
</feature>
<feature type="domain" description="Mechanosensitive ion channel transmembrane helices 2/3" evidence="11">
    <location>
        <begin position="72"/>
        <end position="112"/>
    </location>
</feature>
<evidence type="ECO:0000256" key="8">
    <source>
        <dbReference type="SAM" id="MobiDB-lite"/>
    </source>
</evidence>
<feature type="domain" description="Mechanosensitive ion channel MscS C-terminal" evidence="10">
    <location>
        <begin position="186"/>
        <end position="268"/>
    </location>
</feature>
<accession>A0A4V2Q2Y0</accession>
<keyword evidence="7" id="KW-0406">Ion transport</keyword>
<evidence type="ECO:0000313" key="13">
    <source>
        <dbReference type="Proteomes" id="UP000294555"/>
    </source>
</evidence>
<dbReference type="InterPro" id="IPR011014">
    <property type="entry name" value="MscS_channel_TM-2"/>
</dbReference>
<comment type="subunit">
    <text evidence="7">Homoheptamer.</text>
</comment>
<organism evidence="12 13">
    <name type="scientific">Sodalis ligni</name>
    <dbReference type="NCBI Taxonomy" id="2697027"/>
    <lineage>
        <taxon>Bacteria</taxon>
        <taxon>Pseudomonadati</taxon>
        <taxon>Pseudomonadota</taxon>
        <taxon>Gammaproteobacteria</taxon>
        <taxon>Enterobacterales</taxon>
        <taxon>Bruguierivoracaceae</taxon>
        <taxon>Sodalis</taxon>
    </lineage>
</organism>
<evidence type="ECO:0000259" key="9">
    <source>
        <dbReference type="Pfam" id="PF00924"/>
    </source>
</evidence>
<dbReference type="PROSITE" id="PS01246">
    <property type="entry name" value="UPF0003"/>
    <property type="match status" value="1"/>
</dbReference>
<evidence type="ECO:0000256" key="5">
    <source>
        <dbReference type="ARBA" id="ARBA00022989"/>
    </source>
</evidence>
<dbReference type="Pfam" id="PF21082">
    <property type="entry name" value="MS_channel_3rd"/>
    <property type="match status" value="1"/>
</dbReference>
<dbReference type="InterPro" id="IPR006686">
    <property type="entry name" value="MscS_channel_CS"/>
</dbReference>
<comment type="subcellular location">
    <subcellularLocation>
        <location evidence="7">Cell inner membrane</location>
        <topology evidence="7">Multi-pass membrane protein</topology>
    </subcellularLocation>
    <subcellularLocation>
        <location evidence="1">Cell membrane</location>
        <topology evidence="1">Multi-pass membrane protein</topology>
    </subcellularLocation>
</comment>
<evidence type="ECO:0000256" key="3">
    <source>
        <dbReference type="ARBA" id="ARBA00022475"/>
    </source>
</evidence>
<dbReference type="PANTHER" id="PTHR30221">
    <property type="entry name" value="SMALL-CONDUCTANCE MECHANOSENSITIVE CHANNEL"/>
    <property type="match status" value="1"/>
</dbReference>
<dbReference type="Gene3D" id="1.10.287.1260">
    <property type="match status" value="1"/>
</dbReference>
<feature type="transmembrane region" description="Helical" evidence="7">
    <location>
        <begin position="97"/>
        <end position="125"/>
    </location>
</feature>
<evidence type="ECO:0000256" key="1">
    <source>
        <dbReference type="ARBA" id="ARBA00004651"/>
    </source>
</evidence>
<keyword evidence="13" id="KW-1185">Reference proteome</keyword>
<sequence>MEDLNVVDKIDHAGNWLVNNEQLLLSYAVNIVAALVILFAGILIARVISRTINQLMRSRHIDITVADFLSSIIRYGVIIFTVIAALGRVGVQTASVIAVIGAAGLAVGLALQGSLANFAAGVLLVTFRPFRAGEYVDFGGTAGTVLIVQIFSTTLRTYDGLMIVVPNGKILAGNITNFSREPNRLVNLTISVSYDADINTVKSVITDIIKADSRVLKNMGITVGLNNLGASSLDFMVRAWVKSGDLQNVTFDWLERFKHAFDERQIGIPYPQMDVHMYRTPKPQTAANEDESKKPAPAAEGPTAG</sequence>
<keyword evidence="6 7" id="KW-0472">Membrane</keyword>
<proteinExistence type="inferred from homology"/>
<dbReference type="SUPFAM" id="SSF82689">
    <property type="entry name" value="Mechanosensitive channel protein MscS (YggB), C-terminal domain"/>
    <property type="match status" value="1"/>
</dbReference>